<feature type="transmembrane region" description="Helical" evidence="1">
    <location>
        <begin position="49"/>
        <end position="72"/>
    </location>
</feature>
<dbReference type="EMBL" id="BNJJ01000014">
    <property type="protein sequence ID" value="GHO86838.1"/>
    <property type="molecule type" value="Genomic_DNA"/>
</dbReference>
<keyword evidence="1" id="KW-0812">Transmembrane</keyword>
<evidence type="ECO:0008006" key="4">
    <source>
        <dbReference type="Google" id="ProtNLM"/>
    </source>
</evidence>
<reference evidence="2 3" key="1">
    <citation type="journal article" date="2021" name="Int. J. Syst. Evol. Microbiol.">
        <title>Reticulibacter mediterranei gen. nov., sp. nov., within the new family Reticulibacteraceae fam. nov., and Ktedonospora formicarum gen. nov., sp. nov., Ktedonobacter robiniae sp. nov., Dictyobacter formicarum sp. nov. and Dictyobacter arantiisoli sp. nov., belonging to the class Ktedonobacteria.</title>
        <authorList>
            <person name="Yabe S."/>
            <person name="Zheng Y."/>
            <person name="Wang C.M."/>
            <person name="Sakai Y."/>
            <person name="Abe K."/>
            <person name="Yokota A."/>
            <person name="Donadio S."/>
            <person name="Cavaletti L."/>
            <person name="Monciardini P."/>
        </authorList>
    </citation>
    <scope>NUCLEOTIDE SEQUENCE [LARGE SCALE GENOMIC DNA]</scope>
    <source>
        <strain evidence="2 3">SOSP1-9</strain>
    </source>
</reference>
<protein>
    <recommendedName>
        <fullName evidence="4">DUF2207 domain-containing protein</fullName>
    </recommendedName>
</protein>
<accession>A0ABQ3VNA2</accession>
<sequence length="173" mass="18914">MVSADSTKPTCPVCNQADQVKTMQAAYNSGVARCAPPDMPTRNVSMMKPVTVCGLFIGICLFLIITLIGGLGSNFPQILQLILLVITLILIVTALAVSYWSFQRVVRGDNEAVELYPAWDKATAQWKSLYYCQRDDAVFDPKTNTQISNNQLASLRASATQAIKSELQAATQH</sequence>
<proteinExistence type="predicted"/>
<feature type="transmembrane region" description="Helical" evidence="1">
    <location>
        <begin position="78"/>
        <end position="100"/>
    </location>
</feature>
<organism evidence="2 3">
    <name type="scientific">Dictyobacter formicarum</name>
    <dbReference type="NCBI Taxonomy" id="2778368"/>
    <lineage>
        <taxon>Bacteria</taxon>
        <taxon>Bacillati</taxon>
        <taxon>Chloroflexota</taxon>
        <taxon>Ktedonobacteria</taxon>
        <taxon>Ktedonobacterales</taxon>
        <taxon>Dictyobacteraceae</taxon>
        <taxon>Dictyobacter</taxon>
    </lineage>
</organism>
<evidence type="ECO:0000313" key="2">
    <source>
        <dbReference type="EMBL" id="GHO86838.1"/>
    </source>
</evidence>
<gene>
    <name evidence="2" type="ORF">KSZ_48440</name>
</gene>
<comment type="caution">
    <text evidence="2">The sequence shown here is derived from an EMBL/GenBank/DDBJ whole genome shotgun (WGS) entry which is preliminary data.</text>
</comment>
<evidence type="ECO:0000256" key="1">
    <source>
        <dbReference type="SAM" id="Phobius"/>
    </source>
</evidence>
<keyword evidence="1" id="KW-0472">Membrane</keyword>
<name>A0ABQ3VNA2_9CHLR</name>
<keyword evidence="1" id="KW-1133">Transmembrane helix</keyword>
<dbReference type="Proteomes" id="UP000635565">
    <property type="component" value="Unassembled WGS sequence"/>
</dbReference>
<evidence type="ECO:0000313" key="3">
    <source>
        <dbReference type="Proteomes" id="UP000635565"/>
    </source>
</evidence>
<keyword evidence="3" id="KW-1185">Reference proteome</keyword>
<dbReference type="RefSeq" id="WP_201364451.1">
    <property type="nucleotide sequence ID" value="NZ_BNJJ01000014.1"/>
</dbReference>